<dbReference type="PANTHER" id="PTHR32120:SF11">
    <property type="entry name" value="SMALL RIBOSOMAL SUBUNIT BIOGENESIS GTPASE RSGA 1, MITOCHONDRIAL-RELATED"/>
    <property type="match status" value="1"/>
</dbReference>
<dbReference type="Gene3D" id="3.40.50.300">
    <property type="entry name" value="P-loop containing nucleotide triphosphate hydrolases"/>
    <property type="match status" value="1"/>
</dbReference>
<name>A0A931MZ45_9NOCA</name>
<dbReference type="InterPro" id="IPR027417">
    <property type="entry name" value="P-loop_NTPase"/>
</dbReference>
<dbReference type="PANTHER" id="PTHR32120">
    <property type="entry name" value="SMALL RIBOSOMAL SUBUNIT BIOGENESIS GTPASE RSGA"/>
    <property type="match status" value="1"/>
</dbReference>
<dbReference type="InterPro" id="IPR010914">
    <property type="entry name" value="RsgA_GTPase_dom"/>
</dbReference>
<dbReference type="CDD" id="cd01854">
    <property type="entry name" value="YjeQ_EngC"/>
    <property type="match status" value="1"/>
</dbReference>
<dbReference type="PROSITE" id="PS50936">
    <property type="entry name" value="ENGC_GTPASE"/>
    <property type="match status" value="1"/>
</dbReference>
<evidence type="ECO:0000313" key="4">
    <source>
        <dbReference type="Proteomes" id="UP000655751"/>
    </source>
</evidence>
<dbReference type="SUPFAM" id="SSF52540">
    <property type="entry name" value="P-loop containing nucleoside triphosphate hydrolases"/>
    <property type="match status" value="1"/>
</dbReference>
<gene>
    <name evidence="3" type="primary">rsgA</name>
    <name evidence="3" type="ORF">IT779_05530</name>
</gene>
<dbReference type="GO" id="GO:0003924">
    <property type="term" value="F:GTPase activity"/>
    <property type="evidence" value="ECO:0007669"/>
    <property type="project" value="InterPro"/>
</dbReference>
<dbReference type="GO" id="GO:0005525">
    <property type="term" value="F:GTP binding"/>
    <property type="evidence" value="ECO:0007669"/>
    <property type="project" value="InterPro"/>
</dbReference>
<evidence type="ECO:0000313" key="3">
    <source>
        <dbReference type="EMBL" id="MBH0775745.1"/>
    </source>
</evidence>
<dbReference type="Proteomes" id="UP000655751">
    <property type="component" value="Unassembled WGS sequence"/>
</dbReference>
<feature type="compositionally biased region" description="Low complexity" evidence="1">
    <location>
        <begin position="51"/>
        <end position="62"/>
    </location>
</feature>
<sequence length="385" mass="40898">MRARSGGSVRTRHRGSAGTRRDTTGWTRHCGSAEARDRRGGATRGRRAREGVAVSRGRAAASYDESDVRVRAGRGSRPRTKTRPSHRDAEPAMVVSVDRGRWGCVLDGDPDRHLVAMRARELGRTPVVVGDQVDVVGDLSGKPDTLARIVRVADRSTVLRRTADDTDPFERIVVANAERLFIVVALADPPPRTGFVERAMVAAYAGGLHPVLCLTKHDLAADSEFASAFDDLDLTIVHAGIEDPIEPVTDLVSGGLTAFIGHSGVGKSTLVNRLVPEADRAVGAVSGVGKGKHTSTQSVALALPGGGWVIDTPGVRSFGLAHITPDDVIAAFDDLADAIENCPRGCTHLGPPTDPECALDDLPGKQRRVAAIRLLLTALNSNDPW</sequence>
<protein>
    <submittedName>
        <fullName evidence="3">Ribosome small subunit-dependent GTPase A</fullName>
    </submittedName>
</protein>
<keyword evidence="4" id="KW-1185">Reference proteome</keyword>
<evidence type="ECO:0000256" key="1">
    <source>
        <dbReference type="SAM" id="MobiDB-lite"/>
    </source>
</evidence>
<proteinExistence type="predicted"/>
<dbReference type="Pfam" id="PF03193">
    <property type="entry name" value="RsgA_GTPase"/>
    <property type="match status" value="1"/>
</dbReference>
<comment type="caution">
    <text evidence="3">The sequence shown here is derived from an EMBL/GenBank/DDBJ whole genome shotgun (WGS) entry which is preliminary data.</text>
</comment>
<reference evidence="3" key="1">
    <citation type="submission" date="2020-11" db="EMBL/GenBank/DDBJ databases">
        <title>Nocardia NEAU-351.nov., a novel actinomycete isolated from the cow dung.</title>
        <authorList>
            <person name="Zhang X."/>
        </authorList>
    </citation>
    <scope>NUCLEOTIDE SEQUENCE</scope>
    <source>
        <strain evidence="3">NEAU-351</strain>
    </source>
</reference>
<feature type="compositionally biased region" description="Basic residues" evidence="1">
    <location>
        <begin position="71"/>
        <end position="84"/>
    </location>
</feature>
<dbReference type="EMBL" id="JADMLG010000002">
    <property type="protein sequence ID" value="MBH0775745.1"/>
    <property type="molecule type" value="Genomic_DNA"/>
</dbReference>
<organism evidence="3 4">
    <name type="scientific">Nocardia bovistercoris</name>
    <dbReference type="NCBI Taxonomy" id="2785916"/>
    <lineage>
        <taxon>Bacteria</taxon>
        <taxon>Bacillati</taxon>
        <taxon>Actinomycetota</taxon>
        <taxon>Actinomycetes</taxon>
        <taxon>Mycobacteriales</taxon>
        <taxon>Nocardiaceae</taxon>
        <taxon>Nocardia</taxon>
    </lineage>
</organism>
<feature type="region of interest" description="Disordered" evidence="1">
    <location>
        <begin position="1"/>
        <end position="90"/>
    </location>
</feature>
<feature type="domain" description="EngC GTPase" evidence="2">
    <location>
        <begin position="175"/>
        <end position="316"/>
    </location>
</feature>
<accession>A0A931MZ45</accession>
<dbReference type="AlphaFoldDB" id="A0A931MZ45"/>
<evidence type="ECO:0000259" key="2">
    <source>
        <dbReference type="PROSITE" id="PS50936"/>
    </source>
</evidence>
<dbReference type="InterPro" id="IPR004881">
    <property type="entry name" value="Ribosome_biogen_GTPase_RsgA"/>
</dbReference>
<dbReference type="NCBIfam" id="TIGR00157">
    <property type="entry name" value="ribosome small subunit-dependent GTPase A"/>
    <property type="match status" value="1"/>
</dbReference>